<proteinExistence type="predicted"/>
<name>A0A9W6BIG2_9CHLO</name>
<dbReference type="InterPro" id="IPR035437">
    <property type="entry name" value="SNase_OB-fold_sf"/>
</dbReference>
<dbReference type="OrthoDB" id="430293at2759"/>
<dbReference type="PANTHER" id="PTHR12302:SF26">
    <property type="entry name" value="BLR1266 PROTEIN"/>
    <property type="match status" value="1"/>
</dbReference>
<dbReference type="PANTHER" id="PTHR12302">
    <property type="entry name" value="EBNA2 BINDING PROTEIN P100"/>
    <property type="match status" value="1"/>
</dbReference>
<dbReference type="Pfam" id="PF00565">
    <property type="entry name" value="SNase"/>
    <property type="match status" value="1"/>
</dbReference>
<gene>
    <name evidence="2" type="primary">PLEST003421</name>
    <name evidence="2" type="ORF">PLESTB_000646900</name>
</gene>
<dbReference type="Proteomes" id="UP001165080">
    <property type="component" value="Unassembled WGS sequence"/>
</dbReference>
<feature type="domain" description="TNase-like" evidence="1">
    <location>
        <begin position="77"/>
        <end position="197"/>
    </location>
</feature>
<sequence>MAPTMQVTRSKHTATGIAPRGRAPAFRPVCRFAQEHQSSIANAASAAGRTILAGFASCIVLASGAVAAPTVIEGRARVVDGDTLVINGERIRFYGVDAPESAQQCQDAKGAQYPCGLVSKDALEKKIGSSSVSCDVKNTDMYGRSVSVCAIKGLTGTEELNSWLVSNGYAVAYRQYSKDYIPLEDAAHAANKGIWAGQFQVPSEWRKANKRTESGPVQAAVAYTPPPGAKAPVGGDPVPQCANGPAIKGNINASGEKIYHVPSGRFYDSVRIDLKDGEKFFCTETEAKAAGWRASAQ</sequence>
<comment type="caution">
    <text evidence="2">The sequence shown here is derived from an EMBL/GenBank/DDBJ whole genome shotgun (WGS) entry which is preliminary data.</text>
</comment>
<organism evidence="2 3">
    <name type="scientific">Pleodorina starrii</name>
    <dbReference type="NCBI Taxonomy" id="330485"/>
    <lineage>
        <taxon>Eukaryota</taxon>
        <taxon>Viridiplantae</taxon>
        <taxon>Chlorophyta</taxon>
        <taxon>core chlorophytes</taxon>
        <taxon>Chlorophyceae</taxon>
        <taxon>CS clade</taxon>
        <taxon>Chlamydomonadales</taxon>
        <taxon>Volvocaceae</taxon>
        <taxon>Pleodorina</taxon>
    </lineage>
</organism>
<evidence type="ECO:0000313" key="2">
    <source>
        <dbReference type="EMBL" id="GLC52593.1"/>
    </source>
</evidence>
<evidence type="ECO:0000259" key="1">
    <source>
        <dbReference type="PROSITE" id="PS50830"/>
    </source>
</evidence>
<reference evidence="2 3" key="1">
    <citation type="journal article" date="2023" name="Commun. Biol.">
        <title>Reorganization of the ancestral sex-determining regions during the evolution of trioecy in Pleodorina starrii.</title>
        <authorList>
            <person name="Takahashi K."/>
            <person name="Suzuki S."/>
            <person name="Kawai-Toyooka H."/>
            <person name="Yamamoto K."/>
            <person name="Hamaji T."/>
            <person name="Ootsuki R."/>
            <person name="Yamaguchi H."/>
            <person name="Kawachi M."/>
            <person name="Higashiyama T."/>
            <person name="Nozaki H."/>
        </authorList>
    </citation>
    <scope>NUCLEOTIDE SEQUENCE [LARGE SCALE GENOMIC DNA]</scope>
    <source>
        <strain evidence="2 3">NIES-4479</strain>
    </source>
</reference>
<dbReference type="Gene3D" id="2.40.50.90">
    <property type="match status" value="1"/>
</dbReference>
<dbReference type="InterPro" id="IPR016071">
    <property type="entry name" value="Staphylococal_nuclease_OB-fold"/>
</dbReference>
<dbReference type="EMBL" id="BRXU01000006">
    <property type="protein sequence ID" value="GLC52593.1"/>
    <property type="molecule type" value="Genomic_DNA"/>
</dbReference>
<dbReference type="SMART" id="SM00318">
    <property type="entry name" value="SNc"/>
    <property type="match status" value="1"/>
</dbReference>
<dbReference type="PROSITE" id="PS50830">
    <property type="entry name" value="TNASE_3"/>
    <property type="match status" value="1"/>
</dbReference>
<dbReference type="AlphaFoldDB" id="A0A9W6BIG2"/>
<keyword evidence="3" id="KW-1185">Reference proteome</keyword>
<dbReference type="SUPFAM" id="SSF50199">
    <property type="entry name" value="Staphylococcal nuclease"/>
    <property type="match status" value="1"/>
</dbReference>
<evidence type="ECO:0000313" key="3">
    <source>
        <dbReference type="Proteomes" id="UP001165080"/>
    </source>
</evidence>
<accession>A0A9W6BIG2</accession>
<protein>
    <recommendedName>
        <fullName evidence="1">TNase-like domain-containing protein</fullName>
    </recommendedName>
</protein>